<reference evidence="1" key="2">
    <citation type="journal article" date="2015" name="Fish Shellfish Immunol.">
        <title>Early steps in the European eel (Anguilla anguilla)-Vibrio vulnificus interaction in the gills: Role of the RtxA13 toxin.</title>
        <authorList>
            <person name="Callol A."/>
            <person name="Pajuelo D."/>
            <person name="Ebbesson L."/>
            <person name="Teles M."/>
            <person name="MacKenzie S."/>
            <person name="Amaro C."/>
        </authorList>
    </citation>
    <scope>NUCLEOTIDE SEQUENCE</scope>
</reference>
<accession>A0A0E9TU17</accession>
<dbReference type="AlphaFoldDB" id="A0A0E9TU17"/>
<proteinExistence type="predicted"/>
<protein>
    <submittedName>
        <fullName evidence="1">Uncharacterized protein</fullName>
    </submittedName>
</protein>
<sequence>MRLHAIRIQNSTAIQTKLVSQHDIAIQKHTFAITF</sequence>
<evidence type="ECO:0000313" key="1">
    <source>
        <dbReference type="EMBL" id="JAH56947.1"/>
    </source>
</evidence>
<reference evidence="1" key="1">
    <citation type="submission" date="2014-11" db="EMBL/GenBank/DDBJ databases">
        <authorList>
            <person name="Amaro Gonzalez C."/>
        </authorList>
    </citation>
    <scope>NUCLEOTIDE SEQUENCE</scope>
</reference>
<dbReference type="EMBL" id="GBXM01051630">
    <property type="protein sequence ID" value="JAH56947.1"/>
    <property type="molecule type" value="Transcribed_RNA"/>
</dbReference>
<organism evidence="1">
    <name type="scientific">Anguilla anguilla</name>
    <name type="common">European freshwater eel</name>
    <name type="synonym">Muraena anguilla</name>
    <dbReference type="NCBI Taxonomy" id="7936"/>
    <lineage>
        <taxon>Eukaryota</taxon>
        <taxon>Metazoa</taxon>
        <taxon>Chordata</taxon>
        <taxon>Craniata</taxon>
        <taxon>Vertebrata</taxon>
        <taxon>Euteleostomi</taxon>
        <taxon>Actinopterygii</taxon>
        <taxon>Neopterygii</taxon>
        <taxon>Teleostei</taxon>
        <taxon>Anguilliformes</taxon>
        <taxon>Anguillidae</taxon>
        <taxon>Anguilla</taxon>
    </lineage>
</organism>
<name>A0A0E9TU17_ANGAN</name>